<gene>
    <name evidence="5" type="ORF">N7468_008410</name>
</gene>
<keyword evidence="6" id="KW-1185">Reference proteome</keyword>
<dbReference type="GO" id="GO:0005576">
    <property type="term" value="C:extracellular region"/>
    <property type="evidence" value="ECO:0007669"/>
    <property type="project" value="UniProtKB-SubCell"/>
</dbReference>
<evidence type="ECO:0000313" key="5">
    <source>
        <dbReference type="EMBL" id="KAJ5223868.1"/>
    </source>
</evidence>
<dbReference type="RefSeq" id="XP_058328051.1">
    <property type="nucleotide sequence ID" value="XM_058477706.1"/>
</dbReference>
<evidence type="ECO:0000313" key="6">
    <source>
        <dbReference type="Proteomes" id="UP001150941"/>
    </source>
</evidence>
<dbReference type="Pfam" id="PF07249">
    <property type="entry name" value="Cerato-platanin"/>
    <property type="match status" value="1"/>
</dbReference>
<keyword evidence="3" id="KW-0964">Secreted</keyword>
<dbReference type="AlphaFoldDB" id="A0A9W9NRZ4"/>
<dbReference type="InterPro" id="IPR036908">
    <property type="entry name" value="RlpA-like_sf"/>
</dbReference>
<dbReference type="CDD" id="cd22778">
    <property type="entry name" value="DPBB_CEPL-like"/>
    <property type="match status" value="1"/>
</dbReference>
<evidence type="ECO:0000256" key="3">
    <source>
        <dbReference type="ARBA" id="ARBA00022525"/>
    </source>
</evidence>
<dbReference type="GeneID" id="83205009"/>
<protein>
    <submittedName>
        <fullName evidence="5">Cerato-platanin-domain-containing protein</fullName>
    </submittedName>
</protein>
<dbReference type="SUPFAM" id="SSF50685">
    <property type="entry name" value="Barwin-like endoglucanases"/>
    <property type="match status" value="1"/>
</dbReference>
<name>A0A9W9NRZ4_9EURO</name>
<dbReference type="InterPro" id="IPR010829">
    <property type="entry name" value="Cerato-platanin"/>
</dbReference>
<evidence type="ECO:0000256" key="4">
    <source>
        <dbReference type="SAM" id="SignalP"/>
    </source>
</evidence>
<feature type="chain" id="PRO_5040946557" evidence="4">
    <location>
        <begin position="21"/>
        <end position="161"/>
    </location>
</feature>
<dbReference type="Proteomes" id="UP001150941">
    <property type="component" value="Unassembled WGS sequence"/>
</dbReference>
<reference evidence="5" key="1">
    <citation type="submission" date="2022-11" db="EMBL/GenBank/DDBJ databases">
        <authorList>
            <person name="Petersen C."/>
        </authorList>
    </citation>
    <scope>NUCLEOTIDE SEQUENCE</scope>
    <source>
        <strain evidence="5">IBT 19713</strain>
    </source>
</reference>
<dbReference type="OrthoDB" id="4898945at2759"/>
<sequence>MKSFTAISCTVLAALQVAAAAPSTLVSSVRPTSTTESSDSAKGAAAGTSVSISYDPVYSASLSMDQVKCSNGINGVKYATVGDLPNFPYVGGAPTISGTDTNCGKCYEVDYNGKSVYILAIDYSTGFNLNPDAFTALTGDLNLGRVEGTYTEVDGSFCKQP</sequence>
<dbReference type="EMBL" id="JAPQKS010000006">
    <property type="protein sequence ID" value="KAJ5223868.1"/>
    <property type="molecule type" value="Genomic_DNA"/>
</dbReference>
<comment type="subcellular location">
    <subcellularLocation>
        <location evidence="1">Secreted</location>
    </subcellularLocation>
</comment>
<accession>A0A9W9NRZ4</accession>
<proteinExistence type="inferred from homology"/>
<evidence type="ECO:0000256" key="1">
    <source>
        <dbReference type="ARBA" id="ARBA00004613"/>
    </source>
</evidence>
<keyword evidence="4" id="KW-0732">Signal</keyword>
<evidence type="ECO:0000256" key="2">
    <source>
        <dbReference type="ARBA" id="ARBA00010421"/>
    </source>
</evidence>
<dbReference type="Gene3D" id="2.40.40.10">
    <property type="entry name" value="RlpA-like domain"/>
    <property type="match status" value="1"/>
</dbReference>
<reference evidence="5" key="2">
    <citation type="journal article" date="2023" name="IMA Fungus">
        <title>Comparative genomic study of the Penicillium genus elucidates a diverse pangenome and 15 lateral gene transfer events.</title>
        <authorList>
            <person name="Petersen C."/>
            <person name="Sorensen T."/>
            <person name="Nielsen M.R."/>
            <person name="Sondergaard T.E."/>
            <person name="Sorensen J.L."/>
            <person name="Fitzpatrick D.A."/>
            <person name="Frisvad J.C."/>
            <person name="Nielsen K.L."/>
        </authorList>
    </citation>
    <scope>NUCLEOTIDE SEQUENCE</scope>
    <source>
        <strain evidence="5">IBT 19713</strain>
    </source>
</reference>
<comment type="similarity">
    <text evidence="2">Belongs to the cerato-platanin family.</text>
</comment>
<feature type="signal peptide" evidence="4">
    <location>
        <begin position="1"/>
        <end position="20"/>
    </location>
</feature>
<organism evidence="5 6">
    <name type="scientific">Penicillium chermesinum</name>
    <dbReference type="NCBI Taxonomy" id="63820"/>
    <lineage>
        <taxon>Eukaryota</taxon>
        <taxon>Fungi</taxon>
        <taxon>Dikarya</taxon>
        <taxon>Ascomycota</taxon>
        <taxon>Pezizomycotina</taxon>
        <taxon>Eurotiomycetes</taxon>
        <taxon>Eurotiomycetidae</taxon>
        <taxon>Eurotiales</taxon>
        <taxon>Aspergillaceae</taxon>
        <taxon>Penicillium</taxon>
    </lineage>
</organism>
<comment type="caution">
    <text evidence="5">The sequence shown here is derived from an EMBL/GenBank/DDBJ whole genome shotgun (WGS) entry which is preliminary data.</text>
</comment>